<sequence>MTDNIDTVRARLEDAEDIDTDDVPLRGHDADDDPGPMPDDRDGPPHPPSHDQHEDSPISRAARQPLNDYGNGQRFIIHFGDDIMFVPRVGWFTWSGKHWAKDADQLSVRSRAQRIWSLIEKEAEFIEPTDAERALLDEAYILRGEQRDLDSKDALNEDERQQHGRNAARLDIIRTKLASFYKRIGQRMTFAKDAGNSGRISRMIEESQTDKAVAFERLDTNPYEVNTASGLLRFAVSDMRGEGGGRVARVEVLPHHRDQLQSKLIDMDYNPAAVSPVWDAFLLRIQPDREMREFLQRWLGLSMLGLKSSHMAVFYGNGANGKSVLTDICARILGGYAASLRVESITGTNRRGGAEATPDLIPLLGARFVRTSEPDQNTPLQEGLIKMMTGGEPIPVRANYGDQIDLDPLFKLTMSTNHKPDVRGGDDGIWRRLLLVLFGVQIPVAERDEQLVEKLWLEREGILNWLVKGAIDYLECGLAPPSEVTAATDEYREESDPLGAFLMHACVITGEYQDSILTRDLVEMFNYYLLERGGNTWRPGTVQNQLASRSRQWKHPQTGKMFVKSKASLSQYVGISLTADFKRRYEAAPRDQKNVIIGVGRDVAGDPAPPSDF</sequence>
<proteinExistence type="predicted"/>
<dbReference type="EMBL" id="JAJATZ010000003">
    <property type="protein sequence ID" value="MCB5199033.1"/>
    <property type="molecule type" value="Genomic_DNA"/>
</dbReference>
<organism evidence="6 7">
    <name type="scientific">Loktanella gaetbuli</name>
    <dbReference type="NCBI Taxonomy" id="2881335"/>
    <lineage>
        <taxon>Bacteria</taxon>
        <taxon>Pseudomonadati</taxon>
        <taxon>Pseudomonadota</taxon>
        <taxon>Alphaproteobacteria</taxon>
        <taxon>Rhodobacterales</taxon>
        <taxon>Roseobacteraceae</taxon>
        <taxon>Loktanella</taxon>
    </lineage>
</organism>
<dbReference type="PANTHER" id="PTHR35372:SF2">
    <property type="entry name" value="SF3 HELICASE DOMAIN-CONTAINING PROTEIN"/>
    <property type="match status" value="1"/>
</dbReference>
<dbReference type="Proteomes" id="UP001138961">
    <property type="component" value="Unassembled WGS sequence"/>
</dbReference>
<dbReference type="InterPro" id="IPR027417">
    <property type="entry name" value="P-loop_NTPase"/>
</dbReference>
<dbReference type="InterPro" id="IPR045455">
    <property type="entry name" value="NrS-1_pol-like_helicase"/>
</dbReference>
<evidence type="ECO:0000313" key="7">
    <source>
        <dbReference type="Proteomes" id="UP001138961"/>
    </source>
</evidence>
<evidence type="ECO:0000256" key="2">
    <source>
        <dbReference type="ARBA" id="ARBA00022801"/>
    </source>
</evidence>
<reference evidence="6" key="1">
    <citation type="submission" date="2021-10" db="EMBL/GenBank/DDBJ databases">
        <title>Loktanella gaetbuli sp. nov., isolated from a tidal flat.</title>
        <authorList>
            <person name="Park S."/>
            <person name="Yoon J.-H."/>
        </authorList>
    </citation>
    <scope>NUCLEOTIDE SEQUENCE</scope>
    <source>
        <strain evidence="6">TSTF-M6</strain>
    </source>
</reference>
<keyword evidence="3" id="KW-0067">ATP-binding</keyword>
<dbReference type="RefSeq" id="WP_226747863.1">
    <property type="nucleotide sequence ID" value="NZ_JAJATZ010000003.1"/>
</dbReference>
<accession>A0ABS8BTH1</accession>
<feature type="compositionally biased region" description="Basic and acidic residues" evidence="4">
    <location>
        <begin position="38"/>
        <end position="57"/>
    </location>
</feature>
<dbReference type="PANTHER" id="PTHR35372">
    <property type="entry name" value="ATP BINDING PROTEIN-RELATED"/>
    <property type="match status" value="1"/>
</dbReference>
<dbReference type="InterPro" id="IPR051620">
    <property type="entry name" value="ORF904-like_C"/>
</dbReference>
<keyword evidence="1" id="KW-0547">Nucleotide-binding</keyword>
<gene>
    <name evidence="6" type="ORF">LGQ03_07255</name>
</gene>
<comment type="caution">
    <text evidence="6">The sequence shown here is derived from an EMBL/GenBank/DDBJ whole genome shotgun (WGS) entry which is preliminary data.</text>
</comment>
<name>A0ABS8BTH1_9RHOB</name>
<keyword evidence="7" id="KW-1185">Reference proteome</keyword>
<feature type="compositionally biased region" description="Basic and acidic residues" evidence="4">
    <location>
        <begin position="1"/>
        <end position="13"/>
    </location>
</feature>
<dbReference type="PROSITE" id="PS51206">
    <property type="entry name" value="SF3_HELICASE_1"/>
    <property type="match status" value="1"/>
</dbReference>
<evidence type="ECO:0000313" key="6">
    <source>
        <dbReference type="EMBL" id="MCB5199033.1"/>
    </source>
</evidence>
<evidence type="ECO:0000256" key="3">
    <source>
        <dbReference type="ARBA" id="ARBA00022840"/>
    </source>
</evidence>
<dbReference type="SUPFAM" id="SSF52540">
    <property type="entry name" value="P-loop containing nucleoside triphosphate hydrolases"/>
    <property type="match status" value="1"/>
</dbReference>
<dbReference type="InterPro" id="IPR014015">
    <property type="entry name" value="Helicase_SF3_DNA-vir"/>
</dbReference>
<keyword evidence="2" id="KW-0378">Hydrolase</keyword>
<dbReference type="InterPro" id="IPR014818">
    <property type="entry name" value="Phage/plasmid_primase_P4_C"/>
</dbReference>
<dbReference type="InterPro" id="IPR006500">
    <property type="entry name" value="Helicase_put_C_phage/plasmid"/>
</dbReference>
<evidence type="ECO:0000259" key="5">
    <source>
        <dbReference type="PROSITE" id="PS51206"/>
    </source>
</evidence>
<feature type="domain" description="SF3 helicase" evidence="5">
    <location>
        <begin position="290"/>
        <end position="451"/>
    </location>
</feature>
<dbReference type="Pfam" id="PF08706">
    <property type="entry name" value="D5_N"/>
    <property type="match status" value="1"/>
</dbReference>
<dbReference type="Gene3D" id="3.40.50.300">
    <property type="entry name" value="P-loop containing nucleotide triphosphate hydrolases"/>
    <property type="match status" value="1"/>
</dbReference>
<dbReference type="Pfam" id="PF19263">
    <property type="entry name" value="DUF5906"/>
    <property type="match status" value="1"/>
</dbReference>
<dbReference type="NCBIfam" id="TIGR01613">
    <property type="entry name" value="primase_Cterm"/>
    <property type="match status" value="1"/>
</dbReference>
<evidence type="ECO:0000256" key="4">
    <source>
        <dbReference type="SAM" id="MobiDB-lite"/>
    </source>
</evidence>
<evidence type="ECO:0000256" key="1">
    <source>
        <dbReference type="ARBA" id="ARBA00022741"/>
    </source>
</evidence>
<dbReference type="SMART" id="SM00885">
    <property type="entry name" value="D5_N"/>
    <property type="match status" value="1"/>
</dbReference>
<protein>
    <submittedName>
        <fullName evidence="6">Phage/plasmid primase, P4 family</fullName>
    </submittedName>
</protein>
<feature type="region of interest" description="Disordered" evidence="4">
    <location>
        <begin position="1"/>
        <end position="57"/>
    </location>
</feature>